<accession>A0A7M1AYT5</accession>
<dbReference type="Proteomes" id="UP000593910">
    <property type="component" value="Chromosome"/>
</dbReference>
<keyword evidence="1" id="KW-0812">Transmembrane</keyword>
<dbReference type="EMBL" id="CP041165">
    <property type="protein sequence ID" value="QOP41542.1"/>
    <property type="molecule type" value="Genomic_DNA"/>
</dbReference>
<evidence type="ECO:0000313" key="2">
    <source>
        <dbReference type="EMBL" id="QOP41542.1"/>
    </source>
</evidence>
<gene>
    <name evidence="2" type="ORF">FJR03_07200</name>
</gene>
<keyword evidence="1" id="KW-0472">Membrane</keyword>
<proteinExistence type="predicted"/>
<dbReference type="RefSeq" id="WP_193112858.1">
    <property type="nucleotide sequence ID" value="NZ_CP041165.1"/>
</dbReference>
<dbReference type="KEGG" id="smax:FJR03_07200"/>
<organism evidence="2 3">
    <name type="scientific">Sulfurimonas marina</name>
    <dbReference type="NCBI Taxonomy" id="2590551"/>
    <lineage>
        <taxon>Bacteria</taxon>
        <taxon>Pseudomonadati</taxon>
        <taxon>Campylobacterota</taxon>
        <taxon>Epsilonproteobacteria</taxon>
        <taxon>Campylobacterales</taxon>
        <taxon>Sulfurimonadaceae</taxon>
        <taxon>Sulfurimonas</taxon>
    </lineage>
</organism>
<reference evidence="2 3" key="1">
    <citation type="submission" date="2019-06" db="EMBL/GenBank/DDBJ databases">
        <title>Sulfurimonas gotlandica sp. nov., a chemoautotrophic and psychrotolerant epsilonproteobacterium isolated from a pelagic redoxcline, and an emended description of the genus Sulfurimonas.</title>
        <authorList>
            <person name="Wang S."/>
            <person name="Jiang L."/>
            <person name="Shao Z."/>
        </authorList>
    </citation>
    <scope>NUCLEOTIDE SEQUENCE [LARGE SCALE GENOMIC DNA]</scope>
    <source>
        <strain evidence="2 3">B2</strain>
    </source>
</reference>
<protein>
    <submittedName>
        <fullName evidence="2">Uncharacterized protein</fullName>
    </submittedName>
</protein>
<dbReference type="SUPFAM" id="SSF160387">
    <property type="entry name" value="NosL/MerB-like"/>
    <property type="match status" value="1"/>
</dbReference>
<dbReference type="AlphaFoldDB" id="A0A7M1AYT5"/>
<name>A0A7M1AYT5_9BACT</name>
<sequence length="167" mass="19491">MKKIAPILIVLVFVIVIVSIFLSLGKTQHMVVIKEGNLKQLPLKIELHKYQDSYCGMIIDELSYASQVVAKDGKTWFFHDHGDFVLWLENKPFKDEVKIWVMSRDTNKWIDAKEAYYSRNEITPMGFGFGAYEQKKEHLVTYGEMKLFTLRGETMLDPKIRKILTDK</sequence>
<feature type="transmembrane region" description="Helical" evidence="1">
    <location>
        <begin position="6"/>
        <end position="24"/>
    </location>
</feature>
<keyword evidence="3" id="KW-1185">Reference proteome</keyword>
<evidence type="ECO:0000313" key="3">
    <source>
        <dbReference type="Proteomes" id="UP000593910"/>
    </source>
</evidence>
<evidence type="ECO:0000256" key="1">
    <source>
        <dbReference type="SAM" id="Phobius"/>
    </source>
</evidence>
<keyword evidence="1" id="KW-1133">Transmembrane helix</keyword>